<proteinExistence type="predicted"/>
<dbReference type="Pfam" id="PF09223">
    <property type="entry name" value="ZinT"/>
    <property type="match status" value="1"/>
</dbReference>
<evidence type="ECO:0000256" key="1">
    <source>
        <dbReference type="ARBA" id="ARBA00022729"/>
    </source>
</evidence>
<feature type="domain" description="ZinT" evidence="5">
    <location>
        <begin position="62"/>
        <end position="240"/>
    </location>
</feature>
<dbReference type="Gene3D" id="2.40.128.20">
    <property type="match status" value="1"/>
</dbReference>
<comment type="caution">
    <text evidence="6">The sequence shown here is derived from an EMBL/GenBank/DDBJ whole genome shotgun (WGS) entry which is preliminary data.</text>
</comment>
<dbReference type="PROSITE" id="PS51257">
    <property type="entry name" value="PROKAR_LIPOPROTEIN"/>
    <property type="match status" value="1"/>
</dbReference>
<dbReference type="InterPro" id="IPR015304">
    <property type="entry name" value="ZinT_dom"/>
</dbReference>
<dbReference type="SUPFAM" id="SSF50814">
    <property type="entry name" value="Lipocalins"/>
    <property type="match status" value="1"/>
</dbReference>
<evidence type="ECO:0000256" key="2">
    <source>
        <dbReference type="ARBA" id="ARBA00022833"/>
    </source>
</evidence>
<feature type="compositionally biased region" description="Low complexity" evidence="3">
    <location>
        <begin position="31"/>
        <end position="44"/>
    </location>
</feature>
<evidence type="ECO:0000256" key="4">
    <source>
        <dbReference type="SAM" id="SignalP"/>
    </source>
</evidence>
<dbReference type="OrthoDB" id="9810636at2"/>
<protein>
    <submittedName>
        <fullName evidence="6">Zinc transport system substrate-binding protein</fullName>
    </submittedName>
</protein>
<evidence type="ECO:0000313" key="7">
    <source>
        <dbReference type="Proteomes" id="UP000247416"/>
    </source>
</evidence>
<feature type="signal peptide" evidence="4">
    <location>
        <begin position="1"/>
        <end position="21"/>
    </location>
</feature>
<evidence type="ECO:0000256" key="3">
    <source>
        <dbReference type="SAM" id="MobiDB-lite"/>
    </source>
</evidence>
<dbReference type="AlphaFoldDB" id="A0A318TIN0"/>
<name>A0A318TIN0_9BACL</name>
<dbReference type="GO" id="GO:0008270">
    <property type="term" value="F:zinc ion binding"/>
    <property type="evidence" value="ECO:0007669"/>
    <property type="project" value="InterPro"/>
</dbReference>
<dbReference type="EMBL" id="QJTJ01000021">
    <property type="protein sequence ID" value="PYF04722.1"/>
    <property type="molecule type" value="Genomic_DNA"/>
</dbReference>
<evidence type="ECO:0000259" key="5">
    <source>
        <dbReference type="Pfam" id="PF09223"/>
    </source>
</evidence>
<feature type="chain" id="PRO_5016275010" evidence="4">
    <location>
        <begin position="22"/>
        <end position="240"/>
    </location>
</feature>
<reference evidence="6 7" key="1">
    <citation type="submission" date="2018-06" db="EMBL/GenBank/DDBJ databases">
        <title>Genomic Encyclopedia of Archaeal and Bacterial Type Strains, Phase II (KMG-II): from individual species to whole genera.</title>
        <authorList>
            <person name="Goeker M."/>
        </authorList>
    </citation>
    <scope>NUCLEOTIDE SEQUENCE [LARGE SCALE GENOMIC DNA]</scope>
    <source>
        <strain evidence="6 7">KACC 16626</strain>
    </source>
</reference>
<dbReference type="Proteomes" id="UP000247416">
    <property type="component" value="Unassembled WGS sequence"/>
</dbReference>
<keyword evidence="7" id="KW-1185">Reference proteome</keyword>
<accession>A0A318TIN0</accession>
<gene>
    <name evidence="6" type="ORF">BJ095_12159</name>
</gene>
<sequence>MKAKISWLSILALSAMLVGCAEEETKDNSVEQATTPSEETTTSEEQVHNHDHDHNHSHDEDSKDIYAGYFDDEQVKERELSDWAGDWQSVYPYLQDGTLDEVFEHKAEHDDTKTAEDFKAYYEIGYKTSTDRIVIEGNNVTFYDNGHAHMGEFVYDGYEILTYEKGNRGVRFIYKHTGNEEGVPGYIQFSDHIISPQKSDHFHLYWGDDRAALLDEVENWPTYYPASMDGHTIAHEMMAH</sequence>
<organism evidence="6 7">
    <name type="scientific">Ureibacillus chungkukjangi</name>
    <dbReference type="NCBI Taxonomy" id="1202712"/>
    <lineage>
        <taxon>Bacteria</taxon>
        <taxon>Bacillati</taxon>
        <taxon>Bacillota</taxon>
        <taxon>Bacilli</taxon>
        <taxon>Bacillales</taxon>
        <taxon>Caryophanaceae</taxon>
        <taxon>Ureibacillus</taxon>
    </lineage>
</organism>
<keyword evidence="1 4" id="KW-0732">Signal</keyword>
<feature type="compositionally biased region" description="Basic and acidic residues" evidence="3">
    <location>
        <begin position="45"/>
        <end position="63"/>
    </location>
</feature>
<keyword evidence="2" id="KW-0862">Zinc</keyword>
<evidence type="ECO:0000313" key="6">
    <source>
        <dbReference type="EMBL" id="PYF04722.1"/>
    </source>
</evidence>
<dbReference type="RefSeq" id="WP_107936068.1">
    <property type="nucleotide sequence ID" value="NZ_CP085009.1"/>
</dbReference>
<feature type="region of interest" description="Disordered" evidence="3">
    <location>
        <begin position="23"/>
        <end position="63"/>
    </location>
</feature>
<dbReference type="InterPro" id="IPR012674">
    <property type="entry name" value="Calycin"/>
</dbReference>